<proteinExistence type="predicted"/>
<feature type="region of interest" description="Disordered" evidence="1">
    <location>
        <begin position="543"/>
        <end position="589"/>
    </location>
</feature>
<keyword evidence="2" id="KW-0472">Membrane</keyword>
<feature type="transmembrane region" description="Helical" evidence="2">
    <location>
        <begin position="100"/>
        <end position="118"/>
    </location>
</feature>
<evidence type="ECO:0000313" key="3">
    <source>
        <dbReference type="EMBL" id="KEY64728.1"/>
    </source>
</evidence>
<feature type="transmembrane region" description="Helical" evidence="2">
    <location>
        <begin position="226"/>
        <end position="244"/>
    </location>
</feature>
<feature type="transmembrane region" description="Helical" evidence="2">
    <location>
        <begin position="271"/>
        <end position="291"/>
    </location>
</feature>
<feature type="transmembrane region" description="Helical" evidence="2">
    <location>
        <begin position="170"/>
        <end position="192"/>
    </location>
</feature>
<dbReference type="AlphaFoldDB" id="A0A084AHE9"/>
<organism evidence="3 4">
    <name type="scientific">Stachybotrys chartarum (strain CBS 109288 / IBT 7711)</name>
    <name type="common">Toxic black mold</name>
    <name type="synonym">Stilbospora chartarum</name>
    <dbReference type="NCBI Taxonomy" id="1280523"/>
    <lineage>
        <taxon>Eukaryota</taxon>
        <taxon>Fungi</taxon>
        <taxon>Dikarya</taxon>
        <taxon>Ascomycota</taxon>
        <taxon>Pezizomycotina</taxon>
        <taxon>Sordariomycetes</taxon>
        <taxon>Hypocreomycetidae</taxon>
        <taxon>Hypocreales</taxon>
        <taxon>Stachybotryaceae</taxon>
        <taxon>Stachybotrys</taxon>
    </lineage>
</organism>
<accession>A0A084AHE9</accession>
<feature type="compositionally biased region" description="Polar residues" evidence="1">
    <location>
        <begin position="572"/>
        <end position="589"/>
    </location>
</feature>
<protein>
    <submittedName>
        <fullName evidence="3">Uncharacterized protein</fullName>
    </submittedName>
</protein>
<name>A0A084AHE9_STACB</name>
<evidence type="ECO:0000256" key="2">
    <source>
        <dbReference type="SAM" id="Phobius"/>
    </source>
</evidence>
<keyword evidence="2" id="KW-1133">Transmembrane helix</keyword>
<feature type="transmembrane region" description="Helical" evidence="2">
    <location>
        <begin position="139"/>
        <end position="158"/>
    </location>
</feature>
<dbReference type="EMBL" id="KL648728">
    <property type="protein sequence ID" value="KEY64728.1"/>
    <property type="molecule type" value="Genomic_DNA"/>
</dbReference>
<dbReference type="InterPro" id="IPR018830">
    <property type="entry name" value="DUF2434"/>
</dbReference>
<keyword evidence="2" id="KW-0812">Transmembrane</keyword>
<keyword evidence="4" id="KW-1185">Reference proteome</keyword>
<dbReference type="OrthoDB" id="5308502at2759"/>
<dbReference type="Pfam" id="PF10361">
    <property type="entry name" value="DUF2434"/>
    <property type="match status" value="1"/>
</dbReference>
<sequence>MAAVDASVFDFLLPRELREFPSGDNSSDAVWSGSHFNLTTLNFFNYSYYSNETVSNGSRCYLTFSPYIEPAELWPNGTWTNATRCYVAINPIRTRGLTGIGFAVAFGVGLVLTLTALAKHGRIYLPVDRRFYPVGRRWQWYWASFVCAFALISLLLNVDVDRYYLQETPLIVTVFTWFLICNGTVAVVWEAVRHWGSWQERQYTDPNPFTYSVDDRRAKIEFYLPLWFYFWNWMNFFLCIPRNWTYLQRQSDDDQFRDRFIPNATSNRFKAGSFCLIICWLTICFSMHHSIHYYRPSEGGFFRRILDYLRSFPARFLLIVPLCAGLIAYQVYISFDWRLSLMVFDGNVPVMFGWGYGPALAIIWIQILYGYFSPNEDKELIRQRRERGEHLDRELGIVRRPAWWSRVRGDHLLTLRDKILRNVHEVGTERGAGRRTDLETDAERIIREEARRAAASGDEIEMNLLLDPHNPRVDRAGVRDLQAQTRGSGTTNQPLFDDYADPYASPVSPAEHVDAEPEVEEPFKPGPTVFFPNYHLNQRAERHAWLMEDGPPPPPYSDRNRSANDRRSSASTTGSLNAPPQQVRSMLDI</sequence>
<feature type="compositionally biased region" description="Basic and acidic residues" evidence="1">
    <location>
        <begin position="558"/>
        <end position="568"/>
    </location>
</feature>
<feature type="transmembrane region" description="Helical" evidence="2">
    <location>
        <begin position="353"/>
        <end position="372"/>
    </location>
</feature>
<dbReference type="Proteomes" id="UP000028045">
    <property type="component" value="Unassembled WGS sequence"/>
</dbReference>
<gene>
    <name evidence="3" type="ORF">S7711_05383</name>
</gene>
<reference evidence="3 4" key="1">
    <citation type="journal article" date="2014" name="BMC Genomics">
        <title>Comparative genome sequencing reveals chemotype-specific gene clusters in the toxigenic black mold Stachybotrys.</title>
        <authorList>
            <person name="Semeiks J."/>
            <person name="Borek D."/>
            <person name="Otwinowski Z."/>
            <person name="Grishin N.V."/>
        </authorList>
    </citation>
    <scope>NUCLEOTIDE SEQUENCE [LARGE SCALE GENOMIC DNA]</scope>
    <source>
        <strain evidence="4">CBS 109288 / IBT 7711</strain>
    </source>
</reference>
<dbReference type="HOGENOM" id="CLU_033097_0_0_1"/>
<feature type="transmembrane region" description="Helical" evidence="2">
    <location>
        <begin position="312"/>
        <end position="333"/>
    </location>
</feature>
<evidence type="ECO:0000313" key="4">
    <source>
        <dbReference type="Proteomes" id="UP000028045"/>
    </source>
</evidence>
<evidence type="ECO:0000256" key="1">
    <source>
        <dbReference type="SAM" id="MobiDB-lite"/>
    </source>
</evidence>